<dbReference type="AlphaFoldDB" id="A0A7Y3WSW3"/>
<evidence type="ECO:0000313" key="3">
    <source>
        <dbReference type="Proteomes" id="UP000531659"/>
    </source>
</evidence>
<evidence type="ECO:0000313" key="2">
    <source>
        <dbReference type="EMBL" id="NNU76380.1"/>
    </source>
</evidence>
<dbReference type="Proteomes" id="UP000531659">
    <property type="component" value="Unassembled WGS sequence"/>
</dbReference>
<dbReference type="GeneID" id="83593065"/>
<feature type="compositionally biased region" description="Basic residues" evidence="1">
    <location>
        <begin position="33"/>
        <end position="44"/>
    </location>
</feature>
<sequence>MSSNNIEMMKKIIEEKKKRSSEQSGLSRATKVIGKKSKAARSTKKTGGLFDK</sequence>
<dbReference type="RefSeq" id="WP_162855525.1">
    <property type="nucleotide sequence ID" value="NZ_CP077610.1"/>
</dbReference>
<protein>
    <submittedName>
        <fullName evidence="2">Uncharacterized protein</fullName>
    </submittedName>
</protein>
<dbReference type="EMBL" id="JABEYB010000007">
    <property type="protein sequence ID" value="NNU76380.1"/>
    <property type="molecule type" value="Genomic_DNA"/>
</dbReference>
<gene>
    <name evidence="2" type="ORF">HLQ16_10610</name>
</gene>
<organism evidence="2 3">
    <name type="scientific">Clostridium estertheticum</name>
    <dbReference type="NCBI Taxonomy" id="238834"/>
    <lineage>
        <taxon>Bacteria</taxon>
        <taxon>Bacillati</taxon>
        <taxon>Bacillota</taxon>
        <taxon>Clostridia</taxon>
        <taxon>Eubacteriales</taxon>
        <taxon>Clostridiaceae</taxon>
        <taxon>Clostridium</taxon>
    </lineage>
</organism>
<name>A0A7Y3WSW3_9CLOT</name>
<reference evidence="2 3" key="1">
    <citation type="submission" date="2020-05" db="EMBL/GenBank/DDBJ databases">
        <title>Complete genome of Clostridium estertheticum subspecies estertheticum, isolated from Vacuum packed lamb meat from New Zealand imported to Switzerland.</title>
        <authorList>
            <person name="Wambui J."/>
            <person name="Stevens M.J.A."/>
            <person name="Stephan R."/>
        </authorList>
    </citation>
    <scope>NUCLEOTIDE SEQUENCE [LARGE SCALE GENOMIC DNA]</scope>
    <source>
        <strain evidence="2 3">CEST001</strain>
    </source>
</reference>
<proteinExistence type="predicted"/>
<feature type="region of interest" description="Disordered" evidence="1">
    <location>
        <begin position="15"/>
        <end position="52"/>
    </location>
</feature>
<evidence type="ECO:0000256" key="1">
    <source>
        <dbReference type="SAM" id="MobiDB-lite"/>
    </source>
</evidence>
<comment type="caution">
    <text evidence="2">The sequence shown here is derived from an EMBL/GenBank/DDBJ whole genome shotgun (WGS) entry which is preliminary data.</text>
</comment>
<accession>A0A7Y3WSW3</accession>